<keyword evidence="3" id="KW-1185">Reference proteome</keyword>
<evidence type="ECO:0000313" key="2">
    <source>
        <dbReference type="EMBL" id="MCV7419088.1"/>
    </source>
</evidence>
<gene>
    <name evidence="2" type="primary">lmeA</name>
    <name evidence="2" type="ORF">H7K45_00880</name>
</gene>
<evidence type="ECO:0000313" key="3">
    <source>
        <dbReference type="Proteomes" id="UP001141629"/>
    </source>
</evidence>
<evidence type="ECO:0000256" key="1">
    <source>
        <dbReference type="SAM" id="MobiDB-lite"/>
    </source>
</evidence>
<dbReference type="InterPro" id="IPR021373">
    <property type="entry name" value="DUF2993"/>
</dbReference>
<reference evidence="2" key="1">
    <citation type="submission" date="2020-07" db="EMBL/GenBank/DDBJ databases">
        <authorList>
            <person name="Pettersson B.M.F."/>
            <person name="Behra P.R.K."/>
            <person name="Ramesh M."/>
            <person name="Das S."/>
            <person name="Dasgupta S."/>
            <person name="Kirsebom L.A."/>
        </authorList>
    </citation>
    <scope>NUCLEOTIDE SEQUENCE</scope>
    <source>
        <strain evidence="2">DSM 44838</strain>
    </source>
</reference>
<dbReference type="Proteomes" id="UP001141629">
    <property type="component" value="Unassembled WGS sequence"/>
</dbReference>
<dbReference type="AlphaFoldDB" id="A0A9X2YUP9"/>
<name>A0A9X2YUP9_9MYCO</name>
<organism evidence="2 3">
    <name type="scientific">Mycobacterium yunnanensis</name>
    <dbReference type="NCBI Taxonomy" id="368477"/>
    <lineage>
        <taxon>Bacteria</taxon>
        <taxon>Bacillati</taxon>
        <taxon>Actinomycetota</taxon>
        <taxon>Actinomycetes</taxon>
        <taxon>Mycobacteriales</taxon>
        <taxon>Mycobacteriaceae</taxon>
        <taxon>Mycobacterium</taxon>
    </lineage>
</organism>
<feature type="compositionally biased region" description="Low complexity" evidence="1">
    <location>
        <begin position="183"/>
        <end position="196"/>
    </location>
</feature>
<dbReference type="EMBL" id="JACKVK010000001">
    <property type="protein sequence ID" value="MCV7419088.1"/>
    <property type="molecule type" value="Genomic_DNA"/>
</dbReference>
<comment type="caution">
    <text evidence="2">The sequence shown here is derived from an EMBL/GenBank/DDBJ whole genome shotgun (WGS) entry which is preliminary data.</text>
</comment>
<protein>
    <submittedName>
        <fullName evidence="2">Mannan chain length control protein LmeA</fullName>
    </submittedName>
</protein>
<proteinExistence type="predicted"/>
<dbReference type="Pfam" id="PF11209">
    <property type="entry name" value="LmeA"/>
    <property type="match status" value="1"/>
</dbReference>
<sequence length="302" mass="31761">MADTRPLPADDGITIACNLRICRAGQLPATDVGQNVRVRKVLIGLVATVTTVAVGAVGADFGTAIYAEYHWARSVRAANHLPFDPWVGILGFPFVTQATGHHYREVEIRAAGVDHPVVGKASIEATMHSVDLTDTSWLLKPDATLRVGKLEGRLIVDSTHVGRFMGIKDLLVEAPPKETNDATGGTTESGISGSRGLVFTGTPTAAGFDRRISVSVDLSTPDDDDTTLVFTATDVLTGPGTADEQVPDDKKAAVLAAFETRMPGMKLPFAIAPTSEGARGSDIIIEGITTGVTVAVDGFRQS</sequence>
<accession>A0A9X2YUP9</accession>
<reference evidence="2" key="2">
    <citation type="journal article" date="2022" name="BMC Genomics">
        <title>Comparative genome analysis of mycobacteria focusing on tRNA and non-coding RNA.</title>
        <authorList>
            <person name="Behra P.R.K."/>
            <person name="Pettersson B.M.F."/>
            <person name="Ramesh M."/>
            <person name="Das S."/>
            <person name="Dasgupta S."/>
            <person name="Kirsebom L.A."/>
        </authorList>
    </citation>
    <scope>NUCLEOTIDE SEQUENCE</scope>
    <source>
        <strain evidence="2">DSM 44838</strain>
    </source>
</reference>
<dbReference type="NCBIfam" id="NF038021">
    <property type="entry name" value="mannan_LmeA"/>
    <property type="match status" value="1"/>
</dbReference>
<feature type="region of interest" description="Disordered" evidence="1">
    <location>
        <begin position="177"/>
        <end position="196"/>
    </location>
</feature>